<dbReference type="EMBL" id="ML976197">
    <property type="protein sequence ID" value="KAF1936308.1"/>
    <property type="molecule type" value="Genomic_DNA"/>
</dbReference>
<proteinExistence type="predicted"/>
<gene>
    <name evidence="1" type="ORF">EJ02DRAFT_96516</name>
</gene>
<reference evidence="1" key="1">
    <citation type="journal article" date="2020" name="Stud. Mycol.">
        <title>101 Dothideomycetes genomes: a test case for predicting lifestyles and emergence of pathogens.</title>
        <authorList>
            <person name="Haridas S."/>
            <person name="Albert R."/>
            <person name="Binder M."/>
            <person name="Bloem J."/>
            <person name="Labutti K."/>
            <person name="Salamov A."/>
            <person name="Andreopoulos B."/>
            <person name="Baker S."/>
            <person name="Barry K."/>
            <person name="Bills G."/>
            <person name="Bluhm B."/>
            <person name="Cannon C."/>
            <person name="Castanera R."/>
            <person name="Culley D."/>
            <person name="Daum C."/>
            <person name="Ezra D."/>
            <person name="Gonzalez J."/>
            <person name="Henrissat B."/>
            <person name="Kuo A."/>
            <person name="Liang C."/>
            <person name="Lipzen A."/>
            <person name="Lutzoni F."/>
            <person name="Magnuson J."/>
            <person name="Mondo S."/>
            <person name="Nolan M."/>
            <person name="Ohm R."/>
            <person name="Pangilinan J."/>
            <person name="Park H.-J."/>
            <person name="Ramirez L."/>
            <person name="Alfaro M."/>
            <person name="Sun H."/>
            <person name="Tritt A."/>
            <person name="Yoshinaga Y."/>
            <person name="Zwiers L.-H."/>
            <person name="Turgeon B."/>
            <person name="Goodwin S."/>
            <person name="Spatafora J."/>
            <person name="Crous P."/>
            <person name="Grigoriev I."/>
        </authorList>
    </citation>
    <scope>NUCLEOTIDE SEQUENCE</scope>
    <source>
        <strain evidence="1">CBS 161.51</strain>
    </source>
</reference>
<dbReference type="Proteomes" id="UP000800038">
    <property type="component" value="Unassembled WGS sequence"/>
</dbReference>
<organism evidence="1 2">
    <name type="scientific">Clathrospora elynae</name>
    <dbReference type="NCBI Taxonomy" id="706981"/>
    <lineage>
        <taxon>Eukaryota</taxon>
        <taxon>Fungi</taxon>
        <taxon>Dikarya</taxon>
        <taxon>Ascomycota</taxon>
        <taxon>Pezizomycotina</taxon>
        <taxon>Dothideomycetes</taxon>
        <taxon>Pleosporomycetidae</taxon>
        <taxon>Pleosporales</taxon>
        <taxon>Diademaceae</taxon>
        <taxon>Clathrospora</taxon>
    </lineage>
</organism>
<dbReference type="AlphaFoldDB" id="A0A6A5SA19"/>
<protein>
    <submittedName>
        <fullName evidence="1">Uncharacterized protein</fullName>
    </submittedName>
</protein>
<name>A0A6A5SA19_9PLEO</name>
<accession>A0A6A5SA19</accession>
<keyword evidence="2" id="KW-1185">Reference proteome</keyword>
<evidence type="ECO:0000313" key="1">
    <source>
        <dbReference type="EMBL" id="KAF1936308.1"/>
    </source>
</evidence>
<sequence>MATFAARLCTSADSGVSHAFMHRLGLEVCILCQETVWYQGTLHDQSICTIGLVGGIVYGGRNDHGHSPTLPHCFCYYLSRVETHHSHPAFATPSAFCELPIPDACSFQNIYFFDGSLLGGARGSSDGGTSCAKPWGGSGGYAQFCCAYFSDPGATYP</sequence>
<evidence type="ECO:0000313" key="2">
    <source>
        <dbReference type="Proteomes" id="UP000800038"/>
    </source>
</evidence>